<accession>A0ACC2SZG3</accession>
<dbReference type="EMBL" id="QTSX02004064">
    <property type="protein sequence ID" value="KAJ9067487.1"/>
    <property type="molecule type" value="Genomic_DNA"/>
</dbReference>
<sequence>MKDTTLMIICQGKNMIQTGTVKELKRAYKEVFLCTSSDMTFNNPATHLMYYNTIKAHVVRNDNFSYPKPKGSNPEPNLLWSASSEGQELSCLHPINSEPERKVDANLPGLKSLLTSHGFVNNLPMPESKSFPEVIACNTGSLGGEISNPANEKSPKPAHSLRLDTCTANPSNTIAYKDKLTASDTMSFPKIPTCDIGRSGRKITKSVNENCPNLPKAQKMALALNTHPTPNINF</sequence>
<evidence type="ECO:0000313" key="1">
    <source>
        <dbReference type="EMBL" id="KAJ9067487.1"/>
    </source>
</evidence>
<evidence type="ECO:0000313" key="2">
    <source>
        <dbReference type="Proteomes" id="UP001165960"/>
    </source>
</evidence>
<reference evidence="1" key="1">
    <citation type="submission" date="2022-04" db="EMBL/GenBank/DDBJ databases">
        <title>Genome of the entomopathogenic fungus Entomophthora muscae.</title>
        <authorList>
            <person name="Elya C."/>
            <person name="Lovett B.R."/>
            <person name="Lee E."/>
            <person name="Macias A.M."/>
            <person name="Hajek A.E."/>
            <person name="De Bivort B.L."/>
            <person name="Kasson M.T."/>
            <person name="De Fine Licht H.H."/>
            <person name="Stajich J.E."/>
        </authorList>
    </citation>
    <scope>NUCLEOTIDE SEQUENCE</scope>
    <source>
        <strain evidence="1">Berkeley</strain>
    </source>
</reference>
<keyword evidence="2" id="KW-1185">Reference proteome</keyword>
<comment type="caution">
    <text evidence="1">The sequence shown here is derived from an EMBL/GenBank/DDBJ whole genome shotgun (WGS) entry which is preliminary data.</text>
</comment>
<protein>
    <submittedName>
        <fullName evidence="1">Uncharacterized protein</fullName>
    </submittedName>
</protein>
<gene>
    <name evidence="1" type="ORF">DSO57_1038652</name>
</gene>
<dbReference type="Proteomes" id="UP001165960">
    <property type="component" value="Unassembled WGS sequence"/>
</dbReference>
<name>A0ACC2SZG3_9FUNG</name>
<proteinExistence type="predicted"/>
<organism evidence="1 2">
    <name type="scientific">Entomophthora muscae</name>
    <dbReference type="NCBI Taxonomy" id="34485"/>
    <lineage>
        <taxon>Eukaryota</taxon>
        <taxon>Fungi</taxon>
        <taxon>Fungi incertae sedis</taxon>
        <taxon>Zoopagomycota</taxon>
        <taxon>Entomophthoromycotina</taxon>
        <taxon>Entomophthoromycetes</taxon>
        <taxon>Entomophthorales</taxon>
        <taxon>Entomophthoraceae</taxon>
        <taxon>Entomophthora</taxon>
    </lineage>
</organism>